<dbReference type="OrthoDB" id="9778320at2"/>
<evidence type="ECO:0000259" key="2">
    <source>
        <dbReference type="Pfam" id="PF01522"/>
    </source>
</evidence>
<keyword evidence="4" id="KW-1185">Reference proteome</keyword>
<protein>
    <submittedName>
        <fullName evidence="3">Polysaccharide deacetylase family protein</fullName>
    </submittedName>
</protein>
<gene>
    <name evidence="3" type="ORF">E4021_08345</name>
</gene>
<dbReference type="SUPFAM" id="SSF88713">
    <property type="entry name" value="Glycoside hydrolase/deacetylase"/>
    <property type="match status" value="1"/>
</dbReference>
<dbReference type="RefSeq" id="WP_136458269.1">
    <property type="nucleotide sequence ID" value="NZ_SRSF01000002.1"/>
</dbReference>
<dbReference type="GO" id="GO:0016810">
    <property type="term" value="F:hydrolase activity, acting on carbon-nitrogen (but not peptide) bonds"/>
    <property type="evidence" value="ECO:0007669"/>
    <property type="project" value="InterPro"/>
</dbReference>
<sequence>MQTCPFFSIFTWRTILIPALLILSVPLRSQAPGTTVIERWPDGKRGAVSITFDDGIITQFTVARPILDSLELDATFYVITGKIEGSGQGKFIGRPPAEIIAETARIPTDSTNLFERASLIAFTGTTEAVDYHSRVGSAYESGRADEAYRLLDEAYRKLREGSLRNTDDVVFHDNPVDTTSWDDLRAYQAAGHEIASHTVTHPRLAVLDEANMLYELGQSKADIARELGEAATFTAEGPYGTEDERVMHYAHTVYPALRNRMPTPYLAELNRGSRENPGDQEEEYVQWQRGPVDATTLQEMKAWVDTTLAHDNVWLVEVFHGVDDYGWAARPAAELREYFTYIKEREDRLWIAPFATVTKYVRERQGGTVSSIHEGESLLVAVHTELDTATYNVPLSLKTYLPDGWAGAELTRSTTGNPVALPVHRDAHGRRYVRYALRPVERGVLHRR</sequence>
<dbReference type="InterPro" id="IPR002509">
    <property type="entry name" value="NODB_dom"/>
</dbReference>
<organism evidence="3 4">
    <name type="scientific">Neolewinella litorea</name>
    <dbReference type="NCBI Taxonomy" id="2562452"/>
    <lineage>
        <taxon>Bacteria</taxon>
        <taxon>Pseudomonadati</taxon>
        <taxon>Bacteroidota</taxon>
        <taxon>Saprospiria</taxon>
        <taxon>Saprospirales</taxon>
        <taxon>Lewinellaceae</taxon>
        <taxon>Neolewinella</taxon>
    </lineage>
</organism>
<evidence type="ECO:0000313" key="3">
    <source>
        <dbReference type="EMBL" id="THH40727.1"/>
    </source>
</evidence>
<dbReference type="EMBL" id="SRSF01000002">
    <property type="protein sequence ID" value="THH40727.1"/>
    <property type="molecule type" value="Genomic_DNA"/>
</dbReference>
<comment type="caution">
    <text evidence="3">The sequence shown here is derived from an EMBL/GenBank/DDBJ whole genome shotgun (WGS) entry which is preliminary data.</text>
</comment>
<dbReference type="CDD" id="cd10918">
    <property type="entry name" value="CE4_NodB_like_5s_6s"/>
    <property type="match status" value="1"/>
</dbReference>
<dbReference type="GO" id="GO:0005975">
    <property type="term" value="P:carbohydrate metabolic process"/>
    <property type="evidence" value="ECO:0007669"/>
    <property type="project" value="InterPro"/>
</dbReference>
<reference evidence="3 4" key="1">
    <citation type="submission" date="2019-04" db="EMBL/GenBank/DDBJ databases">
        <title>Lewinella litorea sp. nov., isolated from a marine sand.</title>
        <authorList>
            <person name="Yoon J.-H."/>
        </authorList>
    </citation>
    <scope>NUCLEOTIDE SEQUENCE [LARGE SCALE GENOMIC DNA]</scope>
    <source>
        <strain evidence="3 4">HSMS-39</strain>
    </source>
</reference>
<keyword evidence="1" id="KW-0732">Signal</keyword>
<dbReference type="AlphaFoldDB" id="A0A4S4NNW4"/>
<feature type="domain" description="NodB homology" evidence="2">
    <location>
        <begin position="178"/>
        <end position="250"/>
    </location>
</feature>
<dbReference type="Pfam" id="PF01522">
    <property type="entry name" value="Polysacc_deac_1"/>
    <property type="match status" value="1"/>
</dbReference>
<proteinExistence type="predicted"/>
<dbReference type="InterPro" id="IPR051398">
    <property type="entry name" value="Polysacch_Deacetylase"/>
</dbReference>
<evidence type="ECO:0000256" key="1">
    <source>
        <dbReference type="ARBA" id="ARBA00022729"/>
    </source>
</evidence>
<dbReference type="Gene3D" id="3.20.20.370">
    <property type="entry name" value="Glycoside hydrolase/deacetylase"/>
    <property type="match status" value="1"/>
</dbReference>
<dbReference type="InterPro" id="IPR011330">
    <property type="entry name" value="Glyco_hydro/deAcase_b/a-brl"/>
</dbReference>
<evidence type="ECO:0000313" key="4">
    <source>
        <dbReference type="Proteomes" id="UP000308528"/>
    </source>
</evidence>
<accession>A0A4S4NNW4</accession>
<dbReference type="PANTHER" id="PTHR34216:SF11">
    <property type="entry name" value="CHITOOLIGOSACCHARIDE DEACETYLASE"/>
    <property type="match status" value="1"/>
</dbReference>
<dbReference type="Proteomes" id="UP000308528">
    <property type="component" value="Unassembled WGS sequence"/>
</dbReference>
<dbReference type="PANTHER" id="PTHR34216">
    <property type="match status" value="1"/>
</dbReference>
<name>A0A4S4NNW4_9BACT</name>